<organism evidence="2">
    <name type="scientific">Rhizobium leguminosarum</name>
    <dbReference type="NCBI Taxonomy" id="384"/>
    <lineage>
        <taxon>Bacteria</taxon>
        <taxon>Pseudomonadati</taxon>
        <taxon>Pseudomonadota</taxon>
        <taxon>Alphaproteobacteria</taxon>
        <taxon>Hyphomicrobiales</taxon>
        <taxon>Rhizobiaceae</taxon>
        <taxon>Rhizobium/Agrobacterium group</taxon>
        <taxon>Rhizobium</taxon>
    </lineage>
</organism>
<sequence>MPKIIDELVYFLERQADGKYQIEGEHLFADLGNTVPGFGDRITLTIHDVGISIMEVVGRHFVRHYDEASDSEWIAWFIIVQVVDLPEADDLFDVVNENYRQYIKGWPPPNHTKTPPRKAANKQPTI</sequence>
<reference evidence="2" key="1">
    <citation type="submission" date="2016-04" db="EMBL/GenBank/DDBJ databases">
        <title>Fast-growing isolate from the root nodules of Vavilovia formosa.</title>
        <authorList>
            <person name="Kimeklis A."/>
            <person name="Safronova V."/>
            <person name="Belimov A."/>
            <person name="Andronov E."/>
        </authorList>
    </citation>
    <scope>NUCLEOTIDE SEQUENCE [LARGE SCALE GENOMIC DNA]</scope>
    <source>
        <strain evidence="2">Vaf-46</strain>
    </source>
</reference>
<protein>
    <submittedName>
        <fullName evidence="2">Uncharacterized protein</fullName>
    </submittedName>
</protein>
<feature type="region of interest" description="Disordered" evidence="1">
    <location>
        <begin position="106"/>
        <end position="126"/>
    </location>
</feature>
<evidence type="ECO:0000313" key="2">
    <source>
        <dbReference type="EMBL" id="OAP89468.1"/>
    </source>
</evidence>
<dbReference type="EMBL" id="LWBS01000435">
    <property type="protein sequence ID" value="OAP89468.1"/>
    <property type="molecule type" value="Genomic_DNA"/>
</dbReference>
<name>A0A179BCP5_RHILE</name>
<comment type="caution">
    <text evidence="2">The sequence shown here is derived from an EMBL/GenBank/DDBJ whole genome shotgun (WGS) entry which is preliminary data.</text>
</comment>
<evidence type="ECO:0000256" key="1">
    <source>
        <dbReference type="SAM" id="MobiDB-lite"/>
    </source>
</evidence>
<gene>
    <name evidence="2" type="ORF">A4U53_32750</name>
</gene>
<proteinExistence type="predicted"/>
<accession>A0A179BCP5</accession>
<dbReference type="AlphaFoldDB" id="A0A179BCP5"/>